<name>A0A9D4KLX3_DREPO</name>
<dbReference type="EMBL" id="JAIWYP010000004">
    <property type="protein sequence ID" value="KAH3841929.1"/>
    <property type="molecule type" value="Genomic_DNA"/>
</dbReference>
<dbReference type="AlphaFoldDB" id="A0A9D4KLX3"/>
<gene>
    <name evidence="2" type="ORF">DPMN_115416</name>
</gene>
<dbReference type="InterPro" id="IPR043460">
    <property type="entry name" value="MEDAG/TEX26"/>
</dbReference>
<evidence type="ECO:0000256" key="1">
    <source>
        <dbReference type="SAM" id="MobiDB-lite"/>
    </source>
</evidence>
<reference evidence="2" key="1">
    <citation type="journal article" date="2019" name="bioRxiv">
        <title>The Genome of the Zebra Mussel, Dreissena polymorpha: A Resource for Invasive Species Research.</title>
        <authorList>
            <person name="McCartney M.A."/>
            <person name="Auch B."/>
            <person name="Kono T."/>
            <person name="Mallez S."/>
            <person name="Zhang Y."/>
            <person name="Obille A."/>
            <person name="Becker A."/>
            <person name="Abrahante J.E."/>
            <person name="Garbe J."/>
            <person name="Badalamenti J.P."/>
            <person name="Herman A."/>
            <person name="Mangelson H."/>
            <person name="Liachko I."/>
            <person name="Sullivan S."/>
            <person name="Sone E.D."/>
            <person name="Koren S."/>
            <person name="Silverstein K.A.T."/>
            <person name="Beckman K.B."/>
            <person name="Gohl D.M."/>
        </authorList>
    </citation>
    <scope>NUCLEOTIDE SEQUENCE</scope>
    <source>
        <strain evidence="2">Duluth1</strain>
        <tissue evidence="2">Whole animal</tissue>
    </source>
</reference>
<dbReference type="GO" id="GO:0005737">
    <property type="term" value="C:cytoplasm"/>
    <property type="evidence" value="ECO:0007669"/>
    <property type="project" value="TreeGrafter"/>
</dbReference>
<protein>
    <submittedName>
        <fullName evidence="2">Uncharacterized protein</fullName>
    </submittedName>
</protein>
<feature type="region of interest" description="Disordered" evidence="1">
    <location>
        <begin position="1"/>
        <end position="53"/>
    </location>
</feature>
<evidence type="ECO:0000313" key="3">
    <source>
        <dbReference type="Proteomes" id="UP000828390"/>
    </source>
</evidence>
<dbReference type="PANTHER" id="PTHR33769:SF2">
    <property type="entry name" value="TESTIS-EXPRESSED PROTEIN 26"/>
    <property type="match status" value="1"/>
</dbReference>
<dbReference type="Proteomes" id="UP000828390">
    <property type="component" value="Unassembled WGS sequence"/>
</dbReference>
<comment type="caution">
    <text evidence="2">The sequence shown here is derived from an EMBL/GenBank/DDBJ whole genome shotgun (WGS) entry which is preliminary data.</text>
</comment>
<sequence length="179" mass="20306">MTSHGYPPQEGPAAETHYSEEFRKKPTARPTTPIRPGSASGNRANNPHPPQSFLVWKFPRNGWRETEGGRWSEELTNEKIAQVHKRLCQSTYQTDFLGTPQGFQLKSAYNLPPDWKENIPYTLDSVQRYCYQNSTNPSELQLPNTRYGSNRKKQIAASGTSGNLFLCHVYYITLGRPGS</sequence>
<dbReference type="PANTHER" id="PTHR33769">
    <property type="entry name" value="TESTIS-EXPRESSED PROTEIN 26 ISOFORM X3"/>
    <property type="match status" value="1"/>
</dbReference>
<proteinExistence type="predicted"/>
<keyword evidence="3" id="KW-1185">Reference proteome</keyword>
<evidence type="ECO:0000313" key="2">
    <source>
        <dbReference type="EMBL" id="KAH3841929.1"/>
    </source>
</evidence>
<organism evidence="2 3">
    <name type="scientific">Dreissena polymorpha</name>
    <name type="common">Zebra mussel</name>
    <name type="synonym">Mytilus polymorpha</name>
    <dbReference type="NCBI Taxonomy" id="45954"/>
    <lineage>
        <taxon>Eukaryota</taxon>
        <taxon>Metazoa</taxon>
        <taxon>Spiralia</taxon>
        <taxon>Lophotrochozoa</taxon>
        <taxon>Mollusca</taxon>
        <taxon>Bivalvia</taxon>
        <taxon>Autobranchia</taxon>
        <taxon>Heteroconchia</taxon>
        <taxon>Euheterodonta</taxon>
        <taxon>Imparidentia</taxon>
        <taxon>Neoheterodontei</taxon>
        <taxon>Myida</taxon>
        <taxon>Dreissenoidea</taxon>
        <taxon>Dreissenidae</taxon>
        <taxon>Dreissena</taxon>
    </lineage>
</organism>
<accession>A0A9D4KLX3</accession>
<reference evidence="2" key="2">
    <citation type="submission" date="2020-11" db="EMBL/GenBank/DDBJ databases">
        <authorList>
            <person name="McCartney M.A."/>
            <person name="Auch B."/>
            <person name="Kono T."/>
            <person name="Mallez S."/>
            <person name="Becker A."/>
            <person name="Gohl D.M."/>
            <person name="Silverstein K.A.T."/>
            <person name="Koren S."/>
            <person name="Bechman K.B."/>
            <person name="Herman A."/>
            <person name="Abrahante J.E."/>
            <person name="Garbe J."/>
        </authorList>
    </citation>
    <scope>NUCLEOTIDE SEQUENCE</scope>
    <source>
        <strain evidence="2">Duluth1</strain>
        <tissue evidence="2">Whole animal</tissue>
    </source>
</reference>